<feature type="domain" description="PAC" evidence="8">
    <location>
        <begin position="1498"/>
        <end position="1548"/>
    </location>
</feature>
<dbReference type="Gene3D" id="3.30.450.40">
    <property type="match status" value="2"/>
</dbReference>
<name>A0A7S8FI32_9BACT</name>
<dbReference type="SMART" id="SM00387">
    <property type="entry name" value="HATPase_c"/>
    <property type="match status" value="1"/>
</dbReference>
<evidence type="ECO:0000313" key="10">
    <source>
        <dbReference type="Proteomes" id="UP000593737"/>
    </source>
</evidence>
<dbReference type="InterPro" id="IPR001610">
    <property type="entry name" value="PAC"/>
</dbReference>
<feature type="domain" description="PAC" evidence="8">
    <location>
        <begin position="934"/>
        <end position="985"/>
    </location>
</feature>
<dbReference type="PROSITE" id="PS50113">
    <property type="entry name" value="PAC"/>
    <property type="match status" value="10"/>
</dbReference>
<feature type="coiled-coil region" evidence="6">
    <location>
        <begin position="10"/>
        <end position="55"/>
    </location>
</feature>
<dbReference type="SUPFAM" id="SSF55781">
    <property type="entry name" value="GAF domain-like"/>
    <property type="match status" value="2"/>
</dbReference>
<dbReference type="NCBIfam" id="TIGR00229">
    <property type="entry name" value="sensory_box"/>
    <property type="match status" value="12"/>
</dbReference>
<dbReference type="PROSITE" id="PS50112">
    <property type="entry name" value="PAS"/>
    <property type="match status" value="11"/>
</dbReference>
<dbReference type="CDD" id="cd16917">
    <property type="entry name" value="HATPase_UhpB-NarQ-NarX-like"/>
    <property type="match status" value="1"/>
</dbReference>
<dbReference type="Pfam" id="PF07730">
    <property type="entry name" value="HisKA_3"/>
    <property type="match status" value="1"/>
</dbReference>
<dbReference type="InterPro" id="IPR011712">
    <property type="entry name" value="Sig_transdc_His_kin_sub3_dim/P"/>
</dbReference>
<dbReference type="InterPro" id="IPR013655">
    <property type="entry name" value="PAS_fold_3"/>
</dbReference>
<reference evidence="9 10" key="1">
    <citation type="journal article" date="2020" name="ISME J.">
        <title>Enrichment and physiological characterization of a novel comammox Nitrospira indicates ammonium inhibition of complete nitrification.</title>
        <authorList>
            <person name="Sakoula D."/>
            <person name="Koch H."/>
            <person name="Frank J."/>
            <person name="Jetten M.S.M."/>
            <person name="van Kessel M.A.H.J."/>
            <person name="Lucker S."/>
        </authorList>
    </citation>
    <scope>NUCLEOTIDE SEQUENCE [LARGE SCALE GENOMIC DNA]</scope>
    <source>
        <strain evidence="9">Comreactor17</strain>
    </source>
</reference>
<dbReference type="SUPFAM" id="SSF55874">
    <property type="entry name" value="ATPase domain of HSP90 chaperone/DNA topoisomerase II/histidine kinase"/>
    <property type="match status" value="1"/>
</dbReference>
<gene>
    <name evidence="9" type="ORF">Nkreftii_004109</name>
</gene>
<dbReference type="InterPro" id="IPR013767">
    <property type="entry name" value="PAS_fold"/>
</dbReference>
<dbReference type="GO" id="GO:0016020">
    <property type="term" value="C:membrane"/>
    <property type="evidence" value="ECO:0007669"/>
    <property type="project" value="InterPro"/>
</dbReference>
<sequence>MSATSHPPELELLRKQVADLARELTERDQALRHHNRQLDDEVQDLREQSEMLRAIVAGTAAETGEDFFQTLVLHLCSVFGVQYAIVGEVQREAAKTIRTIAVASGGSVVENFEYPLDGTPCESMLRQSFACFERDVRAMFPTCERLDQLRVESYCGVPLSAKSGSIIGLLVFMDTKPLRHTHRLKSLMDVFASRAGAELQRRQGEARLNHQQRHLIESQALAHLGSWDWDIESGNTWWSDEQYRLFGYEPGAVTVTHETFLRAVYPDDRGHVRDAINNALAGRAIFDVECRVVRPNGEIRALNCRGEVCRDGSGRPVSMSGSMLDITTRKYVEEALRTSQEKLWQALQASSTGLWDWNTETNAVVFSEEWKHQLGYEKTEIEDSFEAWAMLLHPDDRKGALAYARNYITSRKGNYRQEFRLRQKDGTYRWIEARAAFVTEADGRQVRLLGSHTDITERKRMEEAVRESEERYRTLVELSPSGVFVFCEGRIVYVNHTGAVLMGASDEQEFLDRPAFEFIHPDYHQEVLQNVTRLLRGGVSVHSAERIYLKLDGTPVPVQVEAARITWNGKPAILGLFSDITERKAAQEAVAALNATLERQVCDRTEALRRSDERFRQFFDNAPSVTCLKDHDGRYLYTNRRFDEVFRLAPGMAIGKTDRELFSPDQADQFQAHDREVLASGGAQEFEEVMQQEDGAHISLTVKFPVTDAAGHLSAIGAIATDITERNRAQEALRESQARFQQFAESVGSAFWISEITRDGKKVIYVNAAFTFIWGIEREEIYRNWSLWLDSIHPEDRMRVKANHDRFLAGGTAAVFYCEYRIVGRDGYIRWIADRRVRMSGWENRIAGIAEDITHHKQQFALLAQTEAIGKIGGWELDFVTNRLRWSDETYQLHDTTPEFYCPTVESALDFYASESRPVIAEAFEKGMTEGVPWDIELELITAKGRRIAVRSAGKVDVLEGRAIRAYGTLQDITERKQAEQAIRLAHDELERKVVERTAELQASEERYARATAIGKVGVWELDVLKGQYHGDANLKALFGYAPDELSTDPFAWLNVVHPDDQPIAMKHWKLMQDGAADECYYELRMVKKDASTIWTDVRCHSVRDESGRLTHLIGATVDITERKEAEEALRASEELFSKAFRSSPDPMMLVELDSGRWLDVNDACLSGLGYPREKVVGRKGAEIEYWLTPDDQHRFVERLKREGSIRNFEAVLQTADGERRDCLVSAERIEYHGKSCMITLSKDITKRRQAEQALWKSRQAIRALHDISSAQGQSFKDRVEALLQLGCRIFDLPVGMETITRGEELEVRQVNAPSSVFYEGMRVPLSKTYCAETLRRGGPLSFEHAGASPEWQRHPAYAALKLEAYIGTAINGLERTYGTLCFVGVEPRKRDFTETEKDFIQLMARWLGGELDRQSALDDLRQSEERYRALYDETPSMYFTVDKAGIVRSVNQYGAQYLGYRVEDLVGTSVAAIFFEEDRARICAEIDAFFRHPDGVVQWEFRKVRGDGTVLWVREFARVLDQAGEPLVLIVCDDITERKQAEQALRESEERFSKAFRASPHPIGITEVGTGRCLEVNDACLEAFGFRREEVIGKTTLMLGIWPNLEDRVRVIARLKAGQPVRNMEFALKTKAGAVRYFLTSADLAELNGTLCVITVASDITERKEAEEALRNSEERFAKAFQASPHPVVISELDTGRVVDVNDAACQLFGYCKEEVVEHTTVQIGLWDSAEERTRYLELLKRVGSARNVEVKLRSKSGEVRQCLLSSEVIMLNGTQCSVTVGDDITERKRMEKALRLTQFSVDQAVEAILWLDPTARIFNVNDTACRMLGYSRQDLMAMTVHDIDPNFPVERWPEHWGHLKEQGALAFEAKYWSRTGEILDMEVTFNYLQYDGKEYGCAILRDIGERKRAEAELRRSHTFLRQVIDTDPDLIFAKDREGRFAVANKAVADWYGTTVDDLIGKSDADFNPNVDEVEFFQENDREVMNSGRDRFIPEEKLTDVNGNTRWLQTVKRPIYDDEGQVHMVLGAATDITERKRMEEILLQRERDLSVALQERERISQDLHDGILQSLYAVGLGLEGCKPMIRQQPQQIASTFMTTLDQAIGQLNQVMGEIRNFIAGLESQVIQGGDFPTALRTMVQSMSGSSPVKCVVRIDDAASRRLSTEQALHIMNVVREGLSNALRHSRATRIMVSLRDLVRAIRLTIRDDGIGFDTRSAQGVGHGLGNMAARAQKVRGSFALQSKPWKGTKILLDLPKDGHYAHN</sequence>
<feature type="domain" description="PAC" evidence="8">
    <location>
        <begin position="1993"/>
        <end position="2045"/>
    </location>
</feature>
<dbReference type="Pfam" id="PF01590">
    <property type="entry name" value="GAF"/>
    <property type="match status" value="2"/>
</dbReference>
<dbReference type="Gene3D" id="3.30.565.10">
    <property type="entry name" value="Histidine kinase-like ATPase, C-terminal domain"/>
    <property type="match status" value="1"/>
</dbReference>
<evidence type="ECO:0000313" key="9">
    <source>
        <dbReference type="EMBL" id="QPD06335.1"/>
    </source>
</evidence>
<dbReference type="Proteomes" id="UP000593737">
    <property type="component" value="Chromosome"/>
</dbReference>
<organism evidence="9 10">
    <name type="scientific">Candidatus Nitrospira kreftii</name>
    <dbReference type="NCBI Taxonomy" id="2652173"/>
    <lineage>
        <taxon>Bacteria</taxon>
        <taxon>Pseudomonadati</taxon>
        <taxon>Nitrospirota</taxon>
        <taxon>Nitrospiria</taxon>
        <taxon>Nitrospirales</taxon>
        <taxon>Nitrospiraceae</taxon>
        <taxon>Nitrospira</taxon>
    </lineage>
</organism>
<keyword evidence="6" id="KW-0175">Coiled coil</keyword>
<dbReference type="Pfam" id="PF13426">
    <property type="entry name" value="PAS_9"/>
    <property type="match status" value="3"/>
</dbReference>
<dbReference type="PANTHER" id="PTHR43304">
    <property type="entry name" value="PHYTOCHROME-LIKE PROTEIN CPH1"/>
    <property type="match status" value="1"/>
</dbReference>
<dbReference type="InterPro" id="IPR029016">
    <property type="entry name" value="GAF-like_dom_sf"/>
</dbReference>
<feature type="domain" description="PAS" evidence="7">
    <location>
        <begin position="736"/>
        <end position="811"/>
    </location>
</feature>
<evidence type="ECO:0000256" key="2">
    <source>
        <dbReference type="ARBA" id="ARBA00012438"/>
    </source>
</evidence>
<feature type="domain" description="PAC" evidence="8">
    <location>
        <begin position="1748"/>
        <end position="1798"/>
    </location>
</feature>
<feature type="domain" description="PAC" evidence="8">
    <location>
        <begin position="1080"/>
        <end position="1132"/>
    </location>
</feature>
<dbReference type="Gene3D" id="1.20.5.1930">
    <property type="match status" value="1"/>
</dbReference>
<feature type="domain" description="PAS" evidence="7">
    <location>
        <begin position="611"/>
        <end position="681"/>
    </location>
</feature>
<dbReference type="Pfam" id="PF02518">
    <property type="entry name" value="HATPase_c"/>
    <property type="match status" value="1"/>
</dbReference>
<dbReference type="InterPro" id="IPR000700">
    <property type="entry name" value="PAS-assoc_C"/>
</dbReference>
<feature type="domain" description="PAS" evidence="7">
    <location>
        <begin position="1424"/>
        <end position="1494"/>
    </location>
</feature>
<feature type="domain" description="PAC" evidence="8">
    <location>
        <begin position="1623"/>
        <end position="1673"/>
    </location>
</feature>
<dbReference type="GO" id="GO:0006355">
    <property type="term" value="P:regulation of DNA-templated transcription"/>
    <property type="evidence" value="ECO:0007669"/>
    <property type="project" value="InterPro"/>
</dbReference>
<dbReference type="Pfam" id="PF13188">
    <property type="entry name" value="PAS_8"/>
    <property type="match status" value="1"/>
</dbReference>
<keyword evidence="3" id="KW-0597">Phosphoprotein</keyword>
<accession>A0A7S8FI32</accession>
<feature type="domain" description="PAS" evidence="7">
    <location>
        <begin position="339"/>
        <end position="411"/>
    </location>
</feature>
<dbReference type="Pfam" id="PF08448">
    <property type="entry name" value="PAS_4"/>
    <property type="match status" value="2"/>
</dbReference>
<dbReference type="SMART" id="SM00065">
    <property type="entry name" value="GAF"/>
    <property type="match status" value="2"/>
</dbReference>
<feature type="domain" description="PAS" evidence="7">
    <location>
        <begin position="1918"/>
        <end position="1997"/>
    </location>
</feature>
<dbReference type="InterPro" id="IPR013656">
    <property type="entry name" value="PAS_4"/>
</dbReference>
<evidence type="ECO:0000259" key="7">
    <source>
        <dbReference type="PROSITE" id="PS50112"/>
    </source>
</evidence>
<evidence type="ECO:0000256" key="3">
    <source>
        <dbReference type="ARBA" id="ARBA00022553"/>
    </source>
</evidence>
<feature type="domain" description="PAC" evidence="8">
    <location>
        <begin position="542"/>
        <end position="592"/>
    </location>
</feature>
<dbReference type="KEGG" id="nkf:Nkreftii_004109"/>
<evidence type="ECO:0000256" key="4">
    <source>
        <dbReference type="ARBA" id="ARBA00022679"/>
    </source>
</evidence>
<evidence type="ECO:0000259" key="8">
    <source>
        <dbReference type="PROSITE" id="PS50113"/>
    </source>
</evidence>
<dbReference type="Pfam" id="PF08447">
    <property type="entry name" value="PAS_3"/>
    <property type="match status" value="4"/>
</dbReference>
<dbReference type="SUPFAM" id="SSF55785">
    <property type="entry name" value="PYP-like sensor domain (PAS domain)"/>
    <property type="match status" value="13"/>
</dbReference>
<keyword evidence="5" id="KW-0418">Kinase</keyword>
<dbReference type="EC" id="2.7.13.3" evidence="2"/>
<comment type="catalytic activity">
    <reaction evidence="1">
        <text>ATP + protein L-histidine = ADP + protein N-phospho-L-histidine.</text>
        <dbReference type="EC" id="2.7.13.3"/>
    </reaction>
</comment>
<feature type="domain" description="PAS" evidence="7">
    <location>
        <begin position="468"/>
        <end position="538"/>
    </location>
</feature>
<dbReference type="InterPro" id="IPR003594">
    <property type="entry name" value="HATPase_dom"/>
</dbReference>
<evidence type="ECO:0000256" key="6">
    <source>
        <dbReference type="SAM" id="Coils"/>
    </source>
</evidence>
<dbReference type="CDD" id="cd00130">
    <property type="entry name" value="PAS"/>
    <property type="match status" value="12"/>
</dbReference>
<dbReference type="GO" id="GO:0046983">
    <property type="term" value="F:protein dimerization activity"/>
    <property type="evidence" value="ECO:0007669"/>
    <property type="project" value="InterPro"/>
</dbReference>
<feature type="domain" description="PAS" evidence="7">
    <location>
        <begin position="230"/>
        <end position="283"/>
    </location>
</feature>
<proteinExistence type="predicted"/>
<dbReference type="InterPro" id="IPR000014">
    <property type="entry name" value="PAS"/>
</dbReference>
<dbReference type="Gene3D" id="2.10.70.100">
    <property type="match status" value="2"/>
</dbReference>
<feature type="domain" description="PAS" evidence="7">
    <location>
        <begin position="1803"/>
        <end position="1838"/>
    </location>
</feature>
<feature type="domain" description="PAS" evidence="7">
    <location>
        <begin position="1674"/>
        <end position="1723"/>
    </location>
</feature>
<feature type="coiled-coil region" evidence="6">
    <location>
        <begin position="1657"/>
        <end position="1684"/>
    </location>
</feature>
<dbReference type="InterPro" id="IPR035965">
    <property type="entry name" value="PAS-like_dom_sf"/>
</dbReference>
<feature type="domain" description="PAC" evidence="8">
    <location>
        <begin position="286"/>
        <end position="338"/>
    </location>
</feature>
<dbReference type="Gene3D" id="3.30.450.20">
    <property type="entry name" value="PAS domain"/>
    <property type="match status" value="13"/>
</dbReference>
<feature type="domain" description="PAC" evidence="8">
    <location>
        <begin position="415"/>
        <end position="467"/>
    </location>
</feature>
<protein>
    <recommendedName>
        <fullName evidence="2">histidine kinase</fullName>
        <ecNumber evidence="2">2.7.13.3</ecNumber>
    </recommendedName>
</protein>
<dbReference type="PANTHER" id="PTHR43304:SF1">
    <property type="entry name" value="PAC DOMAIN-CONTAINING PROTEIN"/>
    <property type="match status" value="1"/>
</dbReference>
<dbReference type="InterPro" id="IPR003018">
    <property type="entry name" value="GAF"/>
</dbReference>
<evidence type="ECO:0000256" key="1">
    <source>
        <dbReference type="ARBA" id="ARBA00000085"/>
    </source>
</evidence>
<dbReference type="EMBL" id="CP047423">
    <property type="protein sequence ID" value="QPD06335.1"/>
    <property type="molecule type" value="Genomic_DNA"/>
</dbReference>
<feature type="domain" description="PAC" evidence="8">
    <location>
        <begin position="684"/>
        <end position="735"/>
    </location>
</feature>
<feature type="domain" description="PAS" evidence="7">
    <location>
        <begin position="1133"/>
        <end position="1202"/>
    </location>
</feature>
<dbReference type="SMART" id="SM00086">
    <property type="entry name" value="PAC"/>
    <property type="match status" value="13"/>
</dbReference>
<dbReference type="Pfam" id="PF00989">
    <property type="entry name" value="PAS"/>
    <property type="match status" value="2"/>
</dbReference>
<feature type="domain" description="PAS" evidence="7">
    <location>
        <begin position="1549"/>
        <end position="1599"/>
    </location>
</feature>
<dbReference type="GO" id="GO:0000155">
    <property type="term" value="F:phosphorelay sensor kinase activity"/>
    <property type="evidence" value="ECO:0007669"/>
    <property type="project" value="InterPro"/>
</dbReference>
<dbReference type="InterPro" id="IPR052162">
    <property type="entry name" value="Sensor_kinase/Photoreceptor"/>
</dbReference>
<dbReference type="InterPro" id="IPR036890">
    <property type="entry name" value="HATPase_C_sf"/>
</dbReference>
<dbReference type="SMART" id="SM00091">
    <property type="entry name" value="PAS"/>
    <property type="match status" value="12"/>
</dbReference>
<evidence type="ECO:0000256" key="5">
    <source>
        <dbReference type="ARBA" id="ARBA00022777"/>
    </source>
</evidence>
<keyword evidence="4" id="KW-0808">Transferase</keyword>